<dbReference type="AlphaFoldDB" id="A0A8S4G0C4"/>
<evidence type="ECO:0000313" key="2">
    <source>
        <dbReference type="Proteomes" id="UP000653454"/>
    </source>
</evidence>
<protein>
    <submittedName>
        <fullName evidence="1">(diamondback moth) hypothetical protein</fullName>
    </submittedName>
</protein>
<dbReference type="Proteomes" id="UP000653454">
    <property type="component" value="Unassembled WGS sequence"/>
</dbReference>
<gene>
    <name evidence="1" type="ORF">PLXY2_LOCUS10706</name>
</gene>
<evidence type="ECO:0000313" key="1">
    <source>
        <dbReference type="EMBL" id="CAG9132392.1"/>
    </source>
</evidence>
<comment type="caution">
    <text evidence="1">The sequence shown here is derived from an EMBL/GenBank/DDBJ whole genome shotgun (WGS) entry which is preliminary data.</text>
</comment>
<proteinExistence type="predicted"/>
<reference evidence="1" key="1">
    <citation type="submission" date="2020-11" db="EMBL/GenBank/DDBJ databases">
        <authorList>
            <person name="Whiteford S."/>
        </authorList>
    </citation>
    <scope>NUCLEOTIDE SEQUENCE</scope>
</reference>
<sequence>MTVLRRMWPMLRPLRRVRPVLRPLRPALLPPPALLLRALLQVLQSLHHHLLLLHEDLLAVARLSCLIQVLRRMWPMLRPLRRVRPVLRPLWPALLPPPALLRALLQVLQSLHHHLHLLHEDFYLRAPRSSFHVEDEWNEDLNGLVEQLITTAASSYQ</sequence>
<accession>A0A8S4G0C4</accession>
<dbReference type="EMBL" id="CAJHNJ030000049">
    <property type="protein sequence ID" value="CAG9132392.1"/>
    <property type="molecule type" value="Genomic_DNA"/>
</dbReference>
<keyword evidence="2" id="KW-1185">Reference proteome</keyword>
<name>A0A8S4G0C4_PLUXY</name>
<organism evidence="1 2">
    <name type="scientific">Plutella xylostella</name>
    <name type="common">Diamondback moth</name>
    <name type="synonym">Plutella maculipennis</name>
    <dbReference type="NCBI Taxonomy" id="51655"/>
    <lineage>
        <taxon>Eukaryota</taxon>
        <taxon>Metazoa</taxon>
        <taxon>Ecdysozoa</taxon>
        <taxon>Arthropoda</taxon>
        <taxon>Hexapoda</taxon>
        <taxon>Insecta</taxon>
        <taxon>Pterygota</taxon>
        <taxon>Neoptera</taxon>
        <taxon>Endopterygota</taxon>
        <taxon>Lepidoptera</taxon>
        <taxon>Glossata</taxon>
        <taxon>Ditrysia</taxon>
        <taxon>Yponomeutoidea</taxon>
        <taxon>Plutellidae</taxon>
        <taxon>Plutella</taxon>
    </lineage>
</organism>